<dbReference type="Proteomes" id="UP000037179">
    <property type="component" value="Unassembled WGS sequence"/>
</dbReference>
<evidence type="ECO:0000313" key="3">
    <source>
        <dbReference type="Proteomes" id="UP000037179"/>
    </source>
</evidence>
<dbReference type="EMBL" id="CP017839">
    <property type="protein sequence ID" value="APA96390.1"/>
    <property type="molecule type" value="Genomic_DNA"/>
</dbReference>
<dbReference type="AlphaFoldDB" id="A0ABC9YSK9"/>
<dbReference type="EMBL" id="BBYQ01000036">
    <property type="protein sequence ID" value="GAP28454.1"/>
    <property type="molecule type" value="Genomic_DNA"/>
</dbReference>
<sequence length="76" mass="8454">MLTVARARWIPFPGVRLLPIVDAPPNEVAVGWRTARESALVRSFVEVARSVRDTHPDLIALLEKPDFADCTVPPHL</sequence>
<proteinExistence type="predicted"/>
<dbReference type="KEGG" id="nsr:NS506_02324"/>
<dbReference type="Proteomes" id="UP000180166">
    <property type="component" value="Chromosome"/>
</dbReference>
<protein>
    <submittedName>
        <fullName evidence="2">LysR family transcriptional regulator</fullName>
    </submittedName>
</protein>
<reference evidence="1 4" key="3">
    <citation type="submission" date="2016-10" db="EMBL/GenBank/DDBJ databases">
        <title>Genome sequence of Nocardia seriolae strain EM150506, isolated from Anguila japonica.</title>
        <authorList>
            <person name="Han H.-J."/>
        </authorList>
    </citation>
    <scope>NUCLEOTIDE SEQUENCE [LARGE SCALE GENOMIC DNA]</scope>
    <source>
        <strain evidence="1 4">EM150506</strain>
    </source>
</reference>
<evidence type="ECO:0000313" key="4">
    <source>
        <dbReference type="Proteomes" id="UP000180166"/>
    </source>
</evidence>
<gene>
    <name evidence="1" type="ORF">NS506_02324</name>
    <name evidence="2" type="ORF">NSK11_contig00036-0043</name>
</gene>
<evidence type="ECO:0000313" key="2">
    <source>
        <dbReference type="EMBL" id="GAP28454.1"/>
    </source>
</evidence>
<evidence type="ECO:0000313" key="1">
    <source>
        <dbReference type="EMBL" id="APA96390.1"/>
    </source>
</evidence>
<dbReference type="GeneID" id="93373058"/>
<reference evidence="2 3" key="2">
    <citation type="journal article" date="2016" name="Genome Announc.">
        <title>Draft Genome Sequence of Erythromycin- and Oxytetracycline-Sensitive Nocardia seriolae Strain U-1 (NBRC 110359).</title>
        <authorList>
            <person name="Imajoh M."/>
            <person name="Sukeda M."/>
            <person name="Shimizu M."/>
            <person name="Yamane J."/>
            <person name="Ohnishi K."/>
            <person name="Oshima S."/>
        </authorList>
    </citation>
    <scope>NUCLEOTIDE SEQUENCE [LARGE SCALE GENOMIC DNA]</scope>
    <source>
        <strain evidence="2 3">U-1</strain>
    </source>
</reference>
<accession>A0ABC9YSK9</accession>
<dbReference type="RefSeq" id="WP_033087501.1">
    <property type="nucleotide sequence ID" value="NZ_AP017900.1"/>
</dbReference>
<keyword evidence="3" id="KW-1185">Reference proteome</keyword>
<reference evidence="3" key="1">
    <citation type="submission" date="2015-07" db="EMBL/GenBank/DDBJ databases">
        <title>Nocardia seriolae U-1 whole genome shotgun sequence.</title>
        <authorList>
            <person name="Imajoh M."/>
            <person name="Fukumoto Y."/>
            <person name="Sukeda M."/>
            <person name="Yamane J."/>
            <person name="Yamasaki K."/>
            <person name="Shimizu M."/>
            <person name="Ohnishi K."/>
            <person name="Oshima S."/>
        </authorList>
    </citation>
    <scope>NUCLEOTIDE SEQUENCE [LARGE SCALE GENOMIC DNA]</scope>
    <source>
        <strain evidence="3">U-1</strain>
    </source>
</reference>
<organism evidence="2 3">
    <name type="scientific">Nocardia seriolae</name>
    <dbReference type="NCBI Taxonomy" id="37332"/>
    <lineage>
        <taxon>Bacteria</taxon>
        <taxon>Bacillati</taxon>
        <taxon>Actinomycetota</taxon>
        <taxon>Actinomycetes</taxon>
        <taxon>Mycobacteriales</taxon>
        <taxon>Nocardiaceae</taxon>
        <taxon>Nocardia</taxon>
    </lineage>
</organism>
<name>A0ABC9YSK9_9NOCA</name>